<proteinExistence type="inferred from homology"/>
<organism evidence="5 6">
    <name type="scientific">Luteimonas rhizosphaericola</name>
    <dbReference type="NCBI Taxonomy" id="3042024"/>
    <lineage>
        <taxon>Bacteria</taxon>
        <taxon>Pseudomonadati</taxon>
        <taxon>Pseudomonadota</taxon>
        <taxon>Gammaproteobacteria</taxon>
        <taxon>Lysobacterales</taxon>
        <taxon>Lysobacteraceae</taxon>
        <taxon>Luteimonas</taxon>
    </lineage>
</organism>
<comment type="subcellular location">
    <subcellularLocation>
        <location evidence="3">Cytoplasm</location>
    </subcellularLocation>
</comment>
<dbReference type="GO" id="GO:0004604">
    <property type="term" value="F:phosphoadenylyl-sulfate reductase (thioredoxin) activity"/>
    <property type="evidence" value="ECO:0007669"/>
    <property type="project" value="UniProtKB-EC"/>
</dbReference>
<dbReference type="PANTHER" id="PTHR46509">
    <property type="entry name" value="PHOSPHOADENOSINE PHOSPHOSULFATE REDUCTASE"/>
    <property type="match status" value="1"/>
</dbReference>
<dbReference type="HAMAP" id="MF_00063">
    <property type="entry name" value="CysH"/>
    <property type="match status" value="1"/>
</dbReference>
<dbReference type="NCBIfam" id="NF002537">
    <property type="entry name" value="PRK02090.1"/>
    <property type="match status" value="1"/>
</dbReference>
<comment type="caution">
    <text evidence="3">Lacks conserved residue(s) required for the propagation of feature annotation.</text>
</comment>
<name>A0ABT6JP21_9GAMM</name>
<dbReference type="PIRSF" id="PIRSF000857">
    <property type="entry name" value="PAPS_reductase"/>
    <property type="match status" value="1"/>
</dbReference>
<comment type="pathway">
    <text evidence="3">Sulfur metabolism; hydrogen sulfide biosynthesis; sulfite from sulfate: step 3/3.</text>
</comment>
<evidence type="ECO:0000256" key="1">
    <source>
        <dbReference type="ARBA" id="ARBA00009732"/>
    </source>
</evidence>
<dbReference type="NCBIfam" id="TIGR00434">
    <property type="entry name" value="cysH"/>
    <property type="match status" value="1"/>
</dbReference>
<dbReference type="EMBL" id="JARXRN010000028">
    <property type="protein sequence ID" value="MDH5831841.1"/>
    <property type="molecule type" value="Genomic_DNA"/>
</dbReference>
<keyword evidence="6" id="KW-1185">Reference proteome</keyword>
<dbReference type="InterPro" id="IPR011800">
    <property type="entry name" value="PAPS_reductase_CysH"/>
</dbReference>
<dbReference type="Proteomes" id="UP001156831">
    <property type="component" value="Unassembled WGS sequence"/>
</dbReference>
<comment type="catalytic activity">
    <reaction evidence="3">
        <text>[thioredoxin]-disulfide + sulfite + adenosine 3',5'-bisphosphate + 2 H(+) = [thioredoxin]-dithiol + 3'-phosphoadenylyl sulfate</text>
        <dbReference type="Rhea" id="RHEA:11724"/>
        <dbReference type="Rhea" id="RHEA-COMP:10698"/>
        <dbReference type="Rhea" id="RHEA-COMP:10700"/>
        <dbReference type="ChEBI" id="CHEBI:15378"/>
        <dbReference type="ChEBI" id="CHEBI:17359"/>
        <dbReference type="ChEBI" id="CHEBI:29950"/>
        <dbReference type="ChEBI" id="CHEBI:50058"/>
        <dbReference type="ChEBI" id="CHEBI:58339"/>
        <dbReference type="ChEBI" id="CHEBI:58343"/>
        <dbReference type="EC" id="1.8.4.8"/>
    </reaction>
</comment>
<dbReference type="RefSeq" id="WP_280602795.1">
    <property type="nucleotide sequence ID" value="NZ_JARXRN010000028.1"/>
</dbReference>
<keyword evidence="2 3" id="KW-0560">Oxidoreductase</keyword>
<dbReference type="InterPro" id="IPR004511">
    <property type="entry name" value="PAPS/APS_Rdtase"/>
</dbReference>
<evidence type="ECO:0000313" key="5">
    <source>
        <dbReference type="EMBL" id="MDH5831841.1"/>
    </source>
</evidence>
<dbReference type="InterPro" id="IPR014729">
    <property type="entry name" value="Rossmann-like_a/b/a_fold"/>
</dbReference>
<dbReference type="NCBIfam" id="TIGR02057">
    <property type="entry name" value="PAPS_reductase"/>
    <property type="match status" value="1"/>
</dbReference>
<comment type="similarity">
    <text evidence="1 3">Belongs to the PAPS reductase family. CysH subfamily.</text>
</comment>
<protein>
    <recommendedName>
        <fullName evidence="3">Phosphoadenosine 5'-phosphosulfate reductase</fullName>
        <shortName evidence="3">PAPS reductase</shortName>
        <ecNumber evidence="3">1.8.4.8</ecNumber>
    </recommendedName>
    <alternativeName>
        <fullName evidence="3">3'-phosphoadenylylsulfate reductase</fullName>
    </alternativeName>
    <alternativeName>
        <fullName evidence="3">PAPS reductase, thioredoxin dependent</fullName>
    </alternativeName>
    <alternativeName>
        <fullName evidence="3">PAPS sulfotransferase</fullName>
    </alternativeName>
    <alternativeName>
        <fullName evidence="3">PAdoPS reductase</fullName>
    </alternativeName>
</protein>
<dbReference type="InterPro" id="IPR002500">
    <property type="entry name" value="PAPS_reduct_dom"/>
</dbReference>
<dbReference type="Pfam" id="PF01507">
    <property type="entry name" value="PAPS_reduct"/>
    <property type="match status" value="1"/>
</dbReference>
<evidence type="ECO:0000256" key="3">
    <source>
        <dbReference type="HAMAP-Rule" id="MF_00063"/>
    </source>
</evidence>
<feature type="active site" description="Nucleophile; cysteine thiosulfonate intermediate" evidence="3">
    <location>
        <position position="234"/>
    </location>
</feature>
<dbReference type="PANTHER" id="PTHR46509:SF1">
    <property type="entry name" value="PHOSPHOADENOSINE PHOSPHOSULFATE REDUCTASE"/>
    <property type="match status" value="1"/>
</dbReference>
<dbReference type="CDD" id="cd23945">
    <property type="entry name" value="PAPS_reductase"/>
    <property type="match status" value="1"/>
</dbReference>
<feature type="domain" description="Phosphoadenosine phosphosulphate reductase" evidence="4">
    <location>
        <begin position="43"/>
        <end position="215"/>
    </location>
</feature>
<dbReference type="EC" id="1.8.4.8" evidence="3"/>
<evidence type="ECO:0000259" key="4">
    <source>
        <dbReference type="Pfam" id="PF01507"/>
    </source>
</evidence>
<dbReference type="Gene3D" id="3.40.50.620">
    <property type="entry name" value="HUPs"/>
    <property type="match status" value="1"/>
</dbReference>
<keyword evidence="3" id="KW-0963">Cytoplasm</keyword>
<comment type="caution">
    <text evidence="5">The sequence shown here is derived from an EMBL/GenBank/DDBJ whole genome shotgun (WGS) entry which is preliminary data.</text>
</comment>
<evidence type="ECO:0000256" key="2">
    <source>
        <dbReference type="ARBA" id="ARBA00023002"/>
    </source>
</evidence>
<reference evidence="5 6" key="1">
    <citation type="submission" date="2023-04" db="EMBL/GenBank/DDBJ databases">
        <title>Luteimonas sp. M1R5S18.</title>
        <authorList>
            <person name="Sun J.-Q."/>
        </authorList>
    </citation>
    <scope>NUCLEOTIDE SEQUENCE [LARGE SCALE GENOMIC DNA]</scope>
    <source>
        <strain evidence="5 6">M1R5S18</strain>
    </source>
</reference>
<accession>A0ABT6JP21</accession>
<dbReference type="SUPFAM" id="SSF52402">
    <property type="entry name" value="Adenine nucleotide alpha hydrolases-like"/>
    <property type="match status" value="1"/>
</dbReference>
<evidence type="ECO:0000313" key="6">
    <source>
        <dbReference type="Proteomes" id="UP001156831"/>
    </source>
</evidence>
<gene>
    <name evidence="3" type="primary">cysH</name>
    <name evidence="5" type="ORF">QFW80_15070</name>
</gene>
<comment type="function">
    <text evidence="3">Catalyzes the formation of sulfite from phosphoadenosine 5'-phosphosulfate (PAPS) using thioredoxin as an electron donor.</text>
</comment>
<sequence length="246" mass="28264">MNIPTVDAALESLEARAELNRWLAGRRAEERVEWALHTLPGEHALSSSFGAQAAVSLHMATAQRADLPVVVVDTGYLFPETYRFIDEMTERLSLNLKVYRPQIGVAWMEARMGRIWEEGVDGIERYNRLRKVEPMQRALRELGVGTWIAGLRRSQARTRAGIEFLERKDGRWKLHPIADWTDRDVGQYLARHDLPYHPLWEQGYVSIGDVHTTRPLTADISEEQTRFFGLKRECGLHFEDERNAAA</sequence>